<dbReference type="EMBL" id="JACEFF010000932">
    <property type="protein sequence ID" value="KAH9627955.1"/>
    <property type="molecule type" value="Genomic_DNA"/>
</dbReference>
<sequence length="121" mass="14198">MLETYAWRLENTGWTRITATWPKDDLELLEKSWRKSSLKTYDAPWKTWVTRYRQLHLDPNDPDPATVALHLSYLHRVKQFSPGTNKLHKSVISVLANPLKREEISSQPLVSCIQKFFFEVG</sequence>
<proteinExistence type="predicted"/>
<accession>A0A922M0Q0</accession>
<evidence type="ECO:0000313" key="3">
    <source>
        <dbReference type="Proteomes" id="UP000814243"/>
    </source>
</evidence>
<keyword evidence="1" id="KW-0238">DNA-binding</keyword>
<reference evidence="2" key="1">
    <citation type="journal article" date="2021" name="G3 (Bethesda)">
        <title>Genome and transcriptome analysis of the beet armyworm Spodoptera exigua reveals targets for pest control. .</title>
        <authorList>
            <person name="Simon S."/>
            <person name="Breeschoten T."/>
            <person name="Jansen H.J."/>
            <person name="Dirks R.P."/>
            <person name="Schranz M.E."/>
            <person name="Ros V.I.D."/>
        </authorList>
    </citation>
    <scope>NUCLEOTIDE SEQUENCE</scope>
    <source>
        <strain evidence="2">TB_SE_WUR_2020</strain>
    </source>
</reference>
<gene>
    <name evidence="2" type="ORF">HF086_013064</name>
</gene>
<comment type="caution">
    <text evidence="2">The sequence shown here is derived from an EMBL/GenBank/DDBJ whole genome shotgun (WGS) entry which is preliminary data.</text>
</comment>
<dbReference type="Gene3D" id="1.10.150.130">
    <property type="match status" value="1"/>
</dbReference>
<dbReference type="GO" id="GO:0003677">
    <property type="term" value="F:DNA binding"/>
    <property type="evidence" value="ECO:0007669"/>
    <property type="project" value="UniProtKB-KW"/>
</dbReference>
<dbReference type="InterPro" id="IPR010998">
    <property type="entry name" value="Integrase_recombinase_N"/>
</dbReference>
<evidence type="ECO:0000313" key="2">
    <source>
        <dbReference type="EMBL" id="KAH9627955.1"/>
    </source>
</evidence>
<organism evidence="2 3">
    <name type="scientific">Spodoptera exigua</name>
    <name type="common">Beet armyworm</name>
    <name type="synonym">Noctua fulgens</name>
    <dbReference type="NCBI Taxonomy" id="7107"/>
    <lineage>
        <taxon>Eukaryota</taxon>
        <taxon>Metazoa</taxon>
        <taxon>Ecdysozoa</taxon>
        <taxon>Arthropoda</taxon>
        <taxon>Hexapoda</taxon>
        <taxon>Insecta</taxon>
        <taxon>Pterygota</taxon>
        <taxon>Neoptera</taxon>
        <taxon>Endopterygota</taxon>
        <taxon>Lepidoptera</taxon>
        <taxon>Glossata</taxon>
        <taxon>Ditrysia</taxon>
        <taxon>Noctuoidea</taxon>
        <taxon>Noctuidae</taxon>
        <taxon>Amphipyrinae</taxon>
        <taxon>Spodoptera</taxon>
    </lineage>
</organism>
<evidence type="ECO:0000256" key="1">
    <source>
        <dbReference type="ARBA" id="ARBA00023125"/>
    </source>
</evidence>
<name>A0A922M0Q0_SPOEX</name>
<protein>
    <submittedName>
        <fullName evidence="2">Uncharacterized protein</fullName>
    </submittedName>
</protein>
<dbReference type="AlphaFoldDB" id="A0A922M0Q0"/>
<dbReference type="Proteomes" id="UP000814243">
    <property type="component" value="Unassembled WGS sequence"/>
</dbReference>